<dbReference type="EMBL" id="CM009295">
    <property type="protein sequence ID" value="PNT30890.1"/>
    <property type="molecule type" value="Genomic_DNA"/>
</dbReference>
<evidence type="ECO:0000313" key="2">
    <source>
        <dbReference type="Proteomes" id="UP000006729"/>
    </source>
</evidence>
<dbReference type="PANTHER" id="PTHR45871:SF1">
    <property type="entry name" value="PHOSPHATIDYLINOSITOL N-ACETYLGLUCOSAMINYLTRANSFERASE SUBUNIT A"/>
    <property type="match status" value="1"/>
</dbReference>
<sequence>MTCLNEPIYMKILSFHFRKCQHEYYGDGPKRVRLEEMRENTLPRSSGNAECRTTCLLALQNTFMFLLNIVSLFNSSSSSLTDAFCIAILEAASCGLLTVRTRVGEVLPDNKILLAEPDPSDMPMEDIEEVREFTFLHHQYEEMISNFKGDQSFGIAL</sequence>
<dbReference type="InParanoid" id="A0A2K2A035"/>
<organism evidence="1 2">
    <name type="scientific">Populus trichocarpa</name>
    <name type="common">Western balsam poplar</name>
    <name type="synonym">Populus balsamifera subsp. trichocarpa</name>
    <dbReference type="NCBI Taxonomy" id="3694"/>
    <lineage>
        <taxon>Eukaryota</taxon>
        <taxon>Viridiplantae</taxon>
        <taxon>Streptophyta</taxon>
        <taxon>Embryophyta</taxon>
        <taxon>Tracheophyta</taxon>
        <taxon>Spermatophyta</taxon>
        <taxon>Magnoliopsida</taxon>
        <taxon>eudicotyledons</taxon>
        <taxon>Gunneridae</taxon>
        <taxon>Pentapetalae</taxon>
        <taxon>rosids</taxon>
        <taxon>fabids</taxon>
        <taxon>Malpighiales</taxon>
        <taxon>Salicaceae</taxon>
        <taxon>Saliceae</taxon>
        <taxon>Populus</taxon>
    </lineage>
</organism>
<proteinExistence type="predicted"/>
<gene>
    <name evidence="1" type="ORF">POPTR_006G106100</name>
</gene>
<evidence type="ECO:0000313" key="1">
    <source>
        <dbReference type="EMBL" id="PNT30890.1"/>
    </source>
</evidence>
<reference evidence="1 2" key="1">
    <citation type="journal article" date="2006" name="Science">
        <title>The genome of black cottonwood, Populus trichocarpa (Torr. &amp; Gray).</title>
        <authorList>
            <person name="Tuskan G.A."/>
            <person name="Difazio S."/>
            <person name="Jansson S."/>
            <person name="Bohlmann J."/>
            <person name="Grigoriev I."/>
            <person name="Hellsten U."/>
            <person name="Putnam N."/>
            <person name="Ralph S."/>
            <person name="Rombauts S."/>
            <person name="Salamov A."/>
            <person name="Schein J."/>
            <person name="Sterck L."/>
            <person name="Aerts A."/>
            <person name="Bhalerao R.R."/>
            <person name="Bhalerao R.P."/>
            <person name="Blaudez D."/>
            <person name="Boerjan W."/>
            <person name="Brun A."/>
            <person name="Brunner A."/>
            <person name="Busov V."/>
            <person name="Campbell M."/>
            <person name="Carlson J."/>
            <person name="Chalot M."/>
            <person name="Chapman J."/>
            <person name="Chen G.L."/>
            <person name="Cooper D."/>
            <person name="Coutinho P.M."/>
            <person name="Couturier J."/>
            <person name="Covert S."/>
            <person name="Cronk Q."/>
            <person name="Cunningham R."/>
            <person name="Davis J."/>
            <person name="Degroeve S."/>
            <person name="Dejardin A."/>
            <person name="Depamphilis C."/>
            <person name="Detter J."/>
            <person name="Dirks B."/>
            <person name="Dubchak I."/>
            <person name="Duplessis S."/>
            <person name="Ehlting J."/>
            <person name="Ellis B."/>
            <person name="Gendler K."/>
            <person name="Goodstein D."/>
            <person name="Gribskov M."/>
            <person name="Grimwood J."/>
            <person name="Groover A."/>
            <person name="Gunter L."/>
            <person name="Hamberger B."/>
            <person name="Heinze B."/>
            <person name="Helariutta Y."/>
            <person name="Henrissat B."/>
            <person name="Holligan D."/>
            <person name="Holt R."/>
            <person name="Huang W."/>
            <person name="Islam-Faridi N."/>
            <person name="Jones S."/>
            <person name="Jones-Rhoades M."/>
            <person name="Jorgensen R."/>
            <person name="Joshi C."/>
            <person name="Kangasjarvi J."/>
            <person name="Karlsson J."/>
            <person name="Kelleher C."/>
            <person name="Kirkpatrick R."/>
            <person name="Kirst M."/>
            <person name="Kohler A."/>
            <person name="Kalluri U."/>
            <person name="Larimer F."/>
            <person name="Leebens-Mack J."/>
            <person name="Leple J.C."/>
            <person name="Locascio P."/>
            <person name="Lou Y."/>
            <person name="Lucas S."/>
            <person name="Martin F."/>
            <person name="Montanini B."/>
            <person name="Napoli C."/>
            <person name="Nelson D.R."/>
            <person name="Nelson C."/>
            <person name="Nieminen K."/>
            <person name="Nilsson O."/>
            <person name="Pereda V."/>
            <person name="Peter G."/>
            <person name="Philippe R."/>
            <person name="Pilate G."/>
            <person name="Poliakov A."/>
            <person name="Razumovskaya J."/>
            <person name="Richardson P."/>
            <person name="Rinaldi C."/>
            <person name="Ritland K."/>
            <person name="Rouze P."/>
            <person name="Ryaboy D."/>
            <person name="Schmutz J."/>
            <person name="Schrader J."/>
            <person name="Segerman B."/>
            <person name="Shin H."/>
            <person name="Siddiqui A."/>
            <person name="Sterky F."/>
            <person name="Terry A."/>
            <person name="Tsai C.J."/>
            <person name="Uberbacher E."/>
            <person name="Unneberg P."/>
            <person name="Vahala J."/>
            <person name="Wall K."/>
            <person name="Wessler S."/>
            <person name="Yang G."/>
            <person name="Yin T."/>
            <person name="Douglas C."/>
            <person name="Marra M."/>
            <person name="Sandberg G."/>
            <person name="Van de Peer Y."/>
            <person name="Rokhsar D."/>
        </authorList>
    </citation>
    <scope>NUCLEOTIDE SEQUENCE [LARGE SCALE GENOMIC DNA]</scope>
    <source>
        <strain evidence="2">cv. Nisqually</strain>
    </source>
</reference>
<name>A0A2K2A035_POPTR</name>
<accession>A0A2K2A035</accession>
<keyword evidence="2" id="KW-1185">Reference proteome</keyword>
<protein>
    <submittedName>
        <fullName evidence="1">Uncharacterized protein</fullName>
    </submittedName>
</protein>
<dbReference type="AlphaFoldDB" id="A0A2K2A035"/>
<dbReference type="PANTHER" id="PTHR45871">
    <property type="entry name" value="N-ACETYLGLUCOSAMINYL-PHOSPHATIDYLINOSITOL BIOSYNTHETIC PROTEIN"/>
    <property type="match status" value="1"/>
</dbReference>
<dbReference type="STRING" id="3694.A0A2K2A035"/>
<dbReference type="Proteomes" id="UP000006729">
    <property type="component" value="Chromosome 6"/>
</dbReference>